<dbReference type="AlphaFoldDB" id="A0A565B110"/>
<keyword evidence="1" id="KW-0863">Zinc-finger</keyword>
<keyword evidence="1" id="KW-0479">Metal-binding</keyword>
<evidence type="ECO:0000256" key="1">
    <source>
        <dbReference type="PROSITE-ProRule" id="PRU00175"/>
    </source>
</evidence>
<feature type="domain" description="RING-type" evidence="3">
    <location>
        <begin position="279"/>
        <end position="332"/>
    </location>
</feature>
<name>A0A565B110_9BRAS</name>
<dbReference type="SMART" id="SM00184">
    <property type="entry name" value="RING"/>
    <property type="match status" value="1"/>
</dbReference>
<feature type="region of interest" description="Disordered" evidence="2">
    <location>
        <begin position="135"/>
        <end position="186"/>
    </location>
</feature>
<evidence type="ECO:0000256" key="2">
    <source>
        <dbReference type="SAM" id="MobiDB-lite"/>
    </source>
</evidence>
<dbReference type="SUPFAM" id="SSF57850">
    <property type="entry name" value="RING/U-box"/>
    <property type="match status" value="1"/>
</dbReference>
<dbReference type="PANTHER" id="PTHR31150">
    <property type="entry name" value="EXPRESSED PROTEIN"/>
    <property type="match status" value="1"/>
</dbReference>
<evidence type="ECO:0000313" key="4">
    <source>
        <dbReference type="EMBL" id="VVA95352.1"/>
    </source>
</evidence>
<comment type="caution">
    <text evidence="4">The sequence shown here is derived from an EMBL/GenBank/DDBJ whole genome shotgun (WGS) entry which is preliminary data.</text>
</comment>
<feature type="region of interest" description="Disordered" evidence="2">
    <location>
        <begin position="70"/>
        <end position="102"/>
    </location>
</feature>
<keyword evidence="1" id="KW-0862">Zinc</keyword>
<dbReference type="Proteomes" id="UP000489600">
    <property type="component" value="Unassembled WGS sequence"/>
</dbReference>
<accession>A0A565B110</accession>
<dbReference type="InterPro" id="IPR013083">
    <property type="entry name" value="Znf_RING/FYVE/PHD"/>
</dbReference>
<dbReference type="GO" id="GO:0008270">
    <property type="term" value="F:zinc ion binding"/>
    <property type="evidence" value="ECO:0007669"/>
    <property type="project" value="UniProtKB-KW"/>
</dbReference>
<dbReference type="PROSITE" id="PS50089">
    <property type="entry name" value="ZF_RING_2"/>
    <property type="match status" value="1"/>
</dbReference>
<dbReference type="OrthoDB" id="1938835at2759"/>
<keyword evidence="5" id="KW-1185">Reference proteome</keyword>
<dbReference type="InterPro" id="IPR001841">
    <property type="entry name" value="Znf_RING"/>
</dbReference>
<protein>
    <recommendedName>
        <fullName evidence="3">RING-type domain-containing protein</fullName>
    </recommendedName>
</protein>
<feature type="compositionally biased region" description="Polar residues" evidence="2">
    <location>
        <begin position="91"/>
        <end position="102"/>
    </location>
</feature>
<dbReference type="PANTHER" id="PTHR31150:SF32">
    <property type="entry name" value="RING_U-BOX SUPERFAMILY PROTEIN"/>
    <property type="match status" value="1"/>
</dbReference>
<feature type="compositionally biased region" description="Low complexity" evidence="2">
    <location>
        <begin position="139"/>
        <end position="158"/>
    </location>
</feature>
<gene>
    <name evidence="4" type="ORF">ANE_LOCUS5797</name>
</gene>
<organism evidence="4 5">
    <name type="scientific">Arabis nemorensis</name>
    <dbReference type="NCBI Taxonomy" id="586526"/>
    <lineage>
        <taxon>Eukaryota</taxon>
        <taxon>Viridiplantae</taxon>
        <taxon>Streptophyta</taxon>
        <taxon>Embryophyta</taxon>
        <taxon>Tracheophyta</taxon>
        <taxon>Spermatophyta</taxon>
        <taxon>Magnoliopsida</taxon>
        <taxon>eudicotyledons</taxon>
        <taxon>Gunneridae</taxon>
        <taxon>Pentapetalae</taxon>
        <taxon>rosids</taxon>
        <taxon>malvids</taxon>
        <taxon>Brassicales</taxon>
        <taxon>Brassicaceae</taxon>
        <taxon>Arabideae</taxon>
        <taxon>Arabis</taxon>
    </lineage>
</organism>
<dbReference type="Gene3D" id="3.30.40.10">
    <property type="entry name" value="Zinc/RING finger domain, C3HC4 (zinc finger)"/>
    <property type="match status" value="1"/>
</dbReference>
<proteinExistence type="predicted"/>
<sequence>MGSVCCVAVKDRKVPPSGGPASAAIHRNSACSPQWSFRRDNRRRVADEIEGSPYYSSYVGSRGFSMDKMSLGSERGTLSEGGTPPDGHFGTPTSQKSATPEMGTNSMVLPYSDSSLASHDLVEVKNLVDSPIPSAIPKPLSSTPSLSTPVSDLSSSHTRLLPPKSTPSRRARRSPGHQLFRQVSDSQILGLKSPANNYSVSEGRSSFVLSTCSNDFATGSNYASSEGGWSLNTFSELVAYSQRERWSFDSEHFGSGRRKLSGGSSRFSYSPSVVDQQTCGACSKLLTERSSIANFELPIAAVLACGHVYHAECLETMTTEIEKYDPACPICTIGEKRVAKITRKALKAEAKAKHYKRCKNRVVDSYGESECDEFVFQKTGKREGKALKMEPSCSSKGTSKSFLKWHFGSISSKWNKPSSKDSALNLKKGFWSRHRNNRSSSSIEVNIRTL</sequence>
<evidence type="ECO:0000259" key="3">
    <source>
        <dbReference type="PROSITE" id="PS50089"/>
    </source>
</evidence>
<reference evidence="4" key="1">
    <citation type="submission" date="2019-07" db="EMBL/GenBank/DDBJ databases">
        <authorList>
            <person name="Dittberner H."/>
        </authorList>
    </citation>
    <scope>NUCLEOTIDE SEQUENCE [LARGE SCALE GENOMIC DNA]</scope>
</reference>
<dbReference type="EMBL" id="CABITT030000002">
    <property type="protein sequence ID" value="VVA95352.1"/>
    <property type="molecule type" value="Genomic_DNA"/>
</dbReference>
<evidence type="ECO:0000313" key="5">
    <source>
        <dbReference type="Proteomes" id="UP000489600"/>
    </source>
</evidence>